<proteinExistence type="predicted"/>
<evidence type="ECO:0000313" key="2">
    <source>
        <dbReference type="Proteomes" id="UP000324800"/>
    </source>
</evidence>
<dbReference type="EMBL" id="SNRW01006179">
    <property type="protein sequence ID" value="KAA6383568.1"/>
    <property type="molecule type" value="Genomic_DNA"/>
</dbReference>
<accession>A0A5J4VLT8</accession>
<gene>
    <name evidence="1" type="ORF">EZS28_020905</name>
</gene>
<dbReference type="AlphaFoldDB" id="A0A5J4VLT8"/>
<name>A0A5J4VLT8_9EUKA</name>
<reference evidence="1 2" key="1">
    <citation type="submission" date="2019-03" db="EMBL/GenBank/DDBJ databases">
        <title>Single cell metagenomics reveals metabolic interactions within the superorganism composed of flagellate Streblomastix strix and complex community of Bacteroidetes bacteria on its surface.</title>
        <authorList>
            <person name="Treitli S.C."/>
            <person name="Kolisko M."/>
            <person name="Husnik F."/>
            <person name="Keeling P."/>
            <person name="Hampl V."/>
        </authorList>
    </citation>
    <scope>NUCLEOTIDE SEQUENCE [LARGE SCALE GENOMIC DNA]</scope>
    <source>
        <strain evidence="1">ST1C</strain>
    </source>
</reference>
<sequence length="72" mass="7943">MAYGVIHIIYPPATFGRNTVASIYTSIARQKFQSAQFEAIAHSEPIVQSLTFNAIFVIRVATLAKVPTFKSI</sequence>
<protein>
    <submittedName>
        <fullName evidence="1">Uncharacterized protein</fullName>
    </submittedName>
</protein>
<dbReference type="Proteomes" id="UP000324800">
    <property type="component" value="Unassembled WGS sequence"/>
</dbReference>
<organism evidence="1 2">
    <name type="scientific">Streblomastix strix</name>
    <dbReference type="NCBI Taxonomy" id="222440"/>
    <lineage>
        <taxon>Eukaryota</taxon>
        <taxon>Metamonada</taxon>
        <taxon>Preaxostyla</taxon>
        <taxon>Oxymonadida</taxon>
        <taxon>Streblomastigidae</taxon>
        <taxon>Streblomastix</taxon>
    </lineage>
</organism>
<evidence type="ECO:0000313" key="1">
    <source>
        <dbReference type="EMBL" id="KAA6383568.1"/>
    </source>
</evidence>
<comment type="caution">
    <text evidence="1">The sequence shown here is derived from an EMBL/GenBank/DDBJ whole genome shotgun (WGS) entry which is preliminary data.</text>
</comment>